<name>A0ABY4EPV4_9BACI</name>
<dbReference type="NCBIfam" id="TIGR04396">
    <property type="entry name" value="surf_polysacc"/>
    <property type="match status" value="1"/>
</dbReference>
<dbReference type="Proteomes" id="UP000831787">
    <property type="component" value="Chromosome"/>
</dbReference>
<dbReference type="EMBL" id="CP095073">
    <property type="protein sequence ID" value="UOQ44126.1"/>
    <property type="molecule type" value="Genomic_DNA"/>
</dbReference>
<dbReference type="SUPFAM" id="SSF53756">
    <property type="entry name" value="UDP-Glycosyltransferase/glycogen phosphorylase"/>
    <property type="match status" value="1"/>
</dbReference>
<accession>A0ABY4EPV4</accession>
<keyword evidence="2" id="KW-1185">Reference proteome</keyword>
<dbReference type="Gene3D" id="3.40.50.12580">
    <property type="match status" value="1"/>
</dbReference>
<reference evidence="1 2" key="1">
    <citation type="submission" date="2022-04" db="EMBL/GenBank/DDBJ databases">
        <title>Halobacillus sp. isolated from saltern.</title>
        <authorList>
            <person name="Won M."/>
            <person name="Lee C.-M."/>
            <person name="Woen H.-Y."/>
            <person name="Kwon S.-W."/>
        </authorList>
    </citation>
    <scope>NUCLEOTIDE SEQUENCE [LARGE SCALE GENOMIC DNA]</scope>
    <source>
        <strain evidence="1 2">SSBR10-3</strain>
    </source>
</reference>
<proteinExistence type="predicted"/>
<dbReference type="InterPro" id="IPR030906">
    <property type="entry name" value="Surf_polysacc"/>
</dbReference>
<gene>
    <name evidence="1" type="ORF">MUN89_20065</name>
</gene>
<evidence type="ECO:0000313" key="2">
    <source>
        <dbReference type="Proteomes" id="UP000831787"/>
    </source>
</evidence>
<organism evidence="1 2">
    <name type="scientific">Halobacillus salinarum</name>
    <dbReference type="NCBI Taxonomy" id="2932257"/>
    <lineage>
        <taxon>Bacteria</taxon>
        <taxon>Bacillati</taxon>
        <taxon>Bacillota</taxon>
        <taxon>Bacilli</taxon>
        <taxon>Bacillales</taxon>
        <taxon>Bacillaceae</taxon>
        <taxon>Halobacillus</taxon>
    </lineage>
</organism>
<evidence type="ECO:0000313" key="1">
    <source>
        <dbReference type="EMBL" id="UOQ44126.1"/>
    </source>
</evidence>
<protein>
    <recommendedName>
        <fullName evidence="3">Surface carbohydrate biosynthesis protein</fullName>
    </recommendedName>
</protein>
<dbReference type="RefSeq" id="WP_244709834.1">
    <property type="nucleotide sequence ID" value="NZ_CP095073.1"/>
</dbReference>
<sequence length="423" mass="49053">MKTKEKWLYLPVEVQVRELESKLLLAYYALKRGYRVIIGDHNMVEEAASVYPEGIFFLKGYTHGYRQTVIQNISQFEHVIIELDEEGLLLHDPVKYLRDRMKLNMLHLVKKELCWGKYQKEVIAKAYPQCKEKLYITGNPRFDLLLPKFRDLHKDQTEKVKQQYGSFILINTRFAKYNTLAGFRSGKLDAHTQYIKDMFEEFLTMIKHLCSSCADINIVVRPHPSEDPQPYVRACKPYKNAYIRREGNIINWISAAEAMVHNGCTSSIEAFLLNKPVVTYIPFTNAEFDVDLPNDLGTKAARLEDLVNFLTNTRLLKDESEAALKRKTAVLDKFYKAEEGFSYESILHQLDNTIVAPQKRRKLKYSTLTLPKNKKANALFSGFTEKDIKEFFTKMDTVESTGSRFDINKIGHNVFEISSLNSR</sequence>
<dbReference type="InterPro" id="IPR043148">
    <property type="entry name" value="TagF_C"/>
</dbReference>
<evidence type="ECO:0008006" key="3">
    <source>
        <dbReference type="Google" id="ProtNLM"/>
    </source>
</evidence>